<dbReference type="Gene3D" id="2.60.40.1180">
    <property type="entry name" value="Golgi alpha-mannosidase II"/>
    <property type="match status" value="1"/>
</dbReference>
<dbReference type="InterPro" id="IPR010720">
    <property type="entry name" value="Alpha-L-AF_C"/>
</dbReference>
<dbReference type="STRING" id="57577.A0A2K3KZC8"/>
<organism evidence="3 4">
    <name type="scientific">Trifolium pratense</name>
    <name type="common">Red clover</name>
    <dbReference type="NCBI Taxonomy" id="57577"/>
    <lineage>
        <taxon>Eukaryota</taxon>
        <taxon>Viridiplantae</taxon>
        <taxon>Streptophyta</taxon>
        <taxon>Embryophyta</taxon>
        <taxon>Tracheophyta</taxon>
        <taxon>Spermatophyta</taxon>
        <taxon>Magnoliopsida</taxon>
        <taxon>eudicotyledons</taxon>
        <taxon>Gunneridae</taxon>
        <taxon>Pentapetalae</taxon>
        <taxon>rosids</taxon>
        <taxon>fabids</taxon>
        <taxon>Fabales</taxon>
        <taxon>Fabaceae</taxon>
        <taxon>Papilionoideae</taxon>
        <taxon>50 kb inversion clade</taxon>
        <taxon>NPAAA clade</taxon>
        <taxon>Hologalegina</taxon>
        <taxon>IRL clade</taxon>
        <taxon>Trifolieae</taxon>
        <taxon>Trifolium</taxon>
    </lineage>
</organism>
<reference evidence="3 4" key="2">
    <citation type="journal article" date="2017" name="Front. Plant Sci.">
        <title>Gene Classification and Mining of Molecular Markers Useful in Red Clover (Trifolium pratense) Breeding.</title>
        <authorList>
            <person name="Istvanek J."/>
            <person name="Dluhosova J."/>
            <person name="Dluhos P."/>
            <person name="Patkova L."/>
            <person name="Nedelnik J."/>
            <person name="Repkova J."/>
        </authorList>
    </citation>
    <scope>NUCLEOTIDE SEQUENCE [LARGE SCALE GENOMIC DNA]</scope>
    <source>
        <strain evidence="4">cv. Tatra</strain>
        <tissue evidence="3">Young leaves</tissue>
    </source>
</reference>
<feature type="non-terminal residue" evidence="3">
    <location>
        <position position="1"/>
    </location>
</feature>
<evidence type="ECO:0000313" key="4">
    <source>
        <dbReference type="Proteomes" id="UP000236291"/>
    </source>
</evidence>
<keyword evidence="1" id="KW-0325">Glycoprotein</keyword>
<proteinExistence type="predicted"/>
<gene>
    <name evidence="3" type="ORF">L195_g027526</name>
</gene>
<dbReference type="EMBL" id="ASHM01023592">
    <property type="protein sequence ID" value="PNX71645.1"/>
    <property type="molecule type" value="Genomic_DNA"/>
</dbReference>
<dbReference type="ExpressionAtlas" id="A0A2K3KZC8">
    <property type="expression patterns" value="baseline"/>
</dbReference>
<dbReference type="AlphaFoldDB" id="A0A2K3KZC8"/>
<evidence type="ECO:0000313" key="3">
    <source>
        <dbReference type="EMBL" id="PNX71645.1"/>
    </source>
</evidence>
<sequence length="258" mass="27563">SDIVNMASYAPLFVNANDRRWNPDAIVFNSFQHYGTPSYWMQLFFSESNGATFLNSTLQATASNSLIASAITWENSADKKTYIRIKAVNFGASSVNLKISFNGLDPNSLQSSGSSKTVLTSPNLMDENSFVQPKKVAPINSLLQNVGKDMNVVVPPHSFTSLDLLKASSNLEMPGTSTTVLESLSNMILDQPLLAASHIASNNANASPSTTTSVQSRSAGPADCYAQQQLLATTAAIPESVHLRSCKVANVTKSGHAT</sequence>
<reference evidence="3 4" key="1">
    <citation type="journal article" date="2014" name="Am. J. Bot.">
        <title>Genome assembly and annotation for red clover (Trifolium pratense; Fabaceae).</title>
        <authorList>
            <person name="Istvanek J."/>
            <person name="Jaros M."/>
            <person name="Krenek A."/>
            <person name="Repkova J."/>
        </authorList>
    </citation>
    <scope>NUCLEOTIDE SEQUENCE [LARGE SCALE GENOMIC DNA]</scope>
    <source>
        <strain evidence="4">cv. Tatra</strain>
        <tissue evidence="3">Young leaves</tissue>
    </source>
</reference>
<accession>A0A2K3KZC8</accession>
<protein>
    <submittedName>
        <fullName evidence="3">Alpha-L-arabinofuranosidase 1-like protein</fullName>
    </submittedName>
</protein>
<evidence type="ECO:0000256" key="1">
    <source>
        <dbReference type="ARBA" id="ARBA00023180"/>
    </source>
</evidence>
<dbReference type="InterPro" id="IPR051563">
    <property type="entry name" value="Glycosyl_Hydrolase_51"/>
</dbReference>
<dbReference type="SMART" id="SM00813">
    <property type="entry name" value="Alpha-L-AF_C"/>
    <property type="match status" value="1"/>
</dbReference>
<dbReference type="PANTHER" id="PTHR31776">
    <property type="entry name" value="ALPHA-L-ARABINOFURANOSIDASE 1"/>
    <property type="match status" value="1"/>
</dbReference>
<name>A0A2K3KZC8_TRIPR</name>
<evidence type="ECO:0000259" key="2">
    <source>
        <dbReference type="SMART" id="SM00813"/>
    </source>
</evidence>
<dbReference type="InterPro" id="IPR013780">
    <property type="entry name" value="Glyco_hydro_b"/>
</dbReference>
<dbReference type="GO" id="GO:0046556">
    <property type="term" value="F:alpha-L-arabinofuranosidase activity"/>
    <property type="evidence" value="ECO:0007669"/>
    <property type="project" value="InterPro"/>
</dbReference>
<comment type="caution">
    <text evidence="3">The sequence shown here is derived from an EMBL/GenBank/DDBJ whole genome shotgun (WGS) entry which is preliminary data.</text>
</comment>
<dbReference type="PANTHER" id="PTHR31776:SF0">
    <property type="entry name" value="ALPHA-L-ARABINOFURANOSIDASE 1"/>
    <property type="match status" value="1"/>
</dbReference>
<dbReference type="FunFam" id="2.60.40.1180:FF:000011">
    <property type="entry name" value="Alpha-L-arabinofuranosidase 1"/>
    <property type="match status" value="1"/>
</dbReference>
<dbReference type="Pfam" id="PF06964">
    <property type="entry name" value="Alpha-L-AF_C"/>
    <property type="match status" value="1"/>
</dbReference>
<dbReference type="Proteomes" id="UP000236291">
    <property type="component" value="Unassembled WGS sequence"/>
</dbReference>
<feature type="domain" description="Alpha-L-arabinofuranosidase C-terminal" evidence="2">
    <location>
        <begin position="1"/>
        <end position="158"/>
    </location>
</feature>
<dbReference type="GO" id="GO:0046373">
    <property type="term" value="P:L-arabinose metabolic process"/>
    <property type="evidence" value="ECO:0007669"/>
    <property type="project" value="InterPro"/>
</dbReference>